<dbReference type="EMBL" id="JAOTIF010000034">
    <property type="protein sequence ID" value="MCU7552437.1"/>
    <property type="molecule type" value="Genomic_DNA"/>
</dbReference>
<feature type="signal peptide" evidence="1">
    <location>
        <begin position="1"/>
        <end position="20"/>
    </location>
</feature>
<proteinExistence type="predicted"/>
<evidence type="ECO:0000313" key="3">
    <source>
        <dbReference type="Proteomes" id="UP001155483"/>
    </source>
</evidence>
<evidence type="ECO:0000313" key="2">
    <source>
        <dbReference type="EMBL" id="MCU7552437.1"/>
    </source>
</evidence>
<organism evidence="2 3">
    <name type="scientific">Paraflavisolibacter caeni</name>
    <dbReference type="NCBI Taxonomy" id="2982496"/>
    <lineage>
        <taxon>Bacteria</taxon>
        <taxon>Pseudomonadati</taxon>
        <taxon>Bacteroidota</taxon>
        <taxon>Chitinophagia</taxon>
        <taxon>Chitinophagales</taxon>
        <taxon>Chitinophagaceae</taxon>
        <taxon>Paraflavisolibacter</taxon>
    </lineage>
</organism>
<feature type="chain" id="PRO_5040746408" evidence="1">
    <location>
        <begin position="21"/>
        <end position="404"/>
    </location>
</feature>
<gene>
    <name evidence="2" type="ORF">OCK74_25180</name>
</gene>
<keyword evidence="1" id="KW-0732">Signal</keyword>
<reference evidence="2" key="2">
    <citation type="submission" date="2023-04" db="EMBL/GenBank/DDBJ databases">
        <title>Paracnuella aquatica gen. nov., sp. nov., a member of the family Chitinophagaceae isolated from a hot spring.</title>
        <authorList>
            <person name="Wang C."/>
        </authorList>
    </citation>
    <scope>NUCLEOTIDE SEQUENCE</scope>
    <source>
        <strain evidence="2">LB-8</strain>
    </source>
</reference>
<evidence type="ECO:0000256" key="1">
    <source>
        <dbReference type="SAM" id="SignalP"/>
    </source>
</evidence>
<dbReference type="RefSeq" id="WP_279299874.1">
    <property type="nucleotide sequence ID" value="NZ_JAOTIF010000034.1"/>
</dbReference>
<reference evidence="2" key="1">
    <citation type="submission" date="2022-09" db="EMBL/GenBank/DDBJ databases">
        <authorList>
            <person name="Yuan C."/>
            <person name="Ke Z."/>
        </authorList>
    </citation>
    <scope>NUCLEOTIDE SEQUENCE</scope>
    <source>
        <strain evidence="2">LB-8</strain>
    </source>
</reference>
<keyword evidence="3" id="KW-1185">Reference proteome</keyword>
<comment type="caution">
    <text evidence="2">The sequence shown here is derived from an EMBL/GenBank/DDBJ whole genome shotgun (WGS) entry which is preliminary data.</text>
</comment>
<name>A0A9X2Y0Y7_9BACT</name>
<dbReference type="AlphaFoldDB" id="A0A9X2Y0Y7"/>
<protein>
    <submittedName>
        <fullName evidence="2">Uncharacterized protein</fullName>
    </submittedName>
</protein>
<sequence>MKKFYFFGLLSSLFTIQAYSQGCVPVRSTGSSVIERPSSSKKAQSPQWTFSATNRYFKSFRHFVGDVEQKQRLENGTEVINKSYTLDLNAVRYLNRRWAISMNVPLIANTRSSLYEHGNVDRHSTESYGMGDVRLTAYSWLLNPKKFKKGNIQAGLGVKLPTGNYKYDDYFYTGVSGVKVLGPVDQSIQPGDGGVGIITELNNFYSFNKRLSFYSNLLYLVNPRETNGVSTARGRTPSPASIIYGSDVMSVPDQYMARLGANVTFLKKFVFSGGARIDGIPAKDLVGGSNGFRRPGYIISAEPSLTFRTKKMSTFLTVPIAFERNRIQSVPDKVRSELTKSYYKGDAAFADYVVNLGVAFNLFKPVKKPAKTEPQIYRPYYNNSYRDSQCPKNRSNCQGRMMKL</sequence>
<dbReference type="Proteomes" id="UP001155483">
    <property type="component" value="Unassembled WGS sequence"/>
</dbReference>
<accession>A0A9X2Y0Y7</accession>